<evidence type="ECO:0000256" key="1">
    <source>
        <dbReference type="ARBA" id="ARBA00023284"/>
    </source>
</evidence>
<organism evidence="4 5">
    <name type="scientific">Alteromonas genovensis</name>
    <dbReference type="NCBI Taxonomy" id="471225"/>
    <lineage>
        <taxon>Bacteria</taxon>
        <taxon>Pseudomonadati</taxon>
        <taxon>Pseudomonadota</taxon>
        <taxon>Gammaproteobacteria</taxon>
        <taxon>Alteromonadales</taxon>
        <taxon>Alteromonadaceae</taxon>
        <taxon>Alteromonas/Salinimonas group</taxon>
        <taxon>Alteromonas</taxon>
    </lineage>
</organism>
<comment type="caution">
    <text evidence="4">The sequence shown here is derived from an EMBL/GenBank/DDBJ whole genome shotgun (WGS) entry which is preliminary data.</text>
</comment>
<feature type="transmembrane region" description="Helical" evidence="2">
    <location>
        <begin position="37"/>
        <end position="55"/>
    </location>
</feature>
<dbReference type="Proteomes" id="UP000471381">
    <property type="component" value="Unassembled WGS sequence"/>
</dbReference>
<dbReference type="GO" id="GO:0016209">
    <property type="term" value="F:antioxidant activity"/>
    <property type="evidence" value="ECO:0007669"/>
    <property type="project" value="InterPro"/>
</dbReference>
<gene>
    <name evidence="4" type="ORF">GTQ48_09270</name>
</gene>
<proteinExistence type="predicted"/>
<dbReference type="InterPro" id="IPR036249">
    <property type="entry name" value="Thioredoxin-like_sf"/>
</dbReference>
<dbReference type="InterPro" id="IPR017937">
    <property type="entry name" value="Thioredoxin_CS"/>
</dbReference>
<keyword evidence="2" id="KW-1133">Transmembrane helix</keyword>
<evidence type="ECO:0000256" key="2">
    <source>
        <dbReference type="SAM" id="Phobius"/>
    </source>
</evidence>
<dbReference type="PANTHER" id="PTHR42852">
    <property type="entry name" value="THIOL:DISULFIDE INTERCHANGE PROTEIN DSBE"/>
    <property type="match status" value="1"/>
</dbReference>
<feature type="domain" description="Thioredoxin" evidence="3">
    <location>
        <begin position="24"/>
        <end position="189"/>
    </location>
</feature>
<keyword evidence="1" id="KW-0676">Redox-active center</keyword>
<protein>
    <submittedName>
        <fullName evidence="4">Redoxin domain-containing protein</fullName>
    </submittedName>
</protein>
<dbReference type="InterPro" id="IPR013766">
    <property type="entry name" value="Thioredoxin_domain"/>
</dbReference>
<dbReference type="RefSeq" id="WP_163106418.1">
    <property type="nucleotide sequence ID" value="NZ_JAAAWO010000005.1"/>
</dbReference>
<dbReference type="InterPro" id="IPR050553">
    <property type="entry name" value="Thioredoxin_ResA/DsbE_sf"/>
</dbReference>
<accession>A0A6N9TM13</accession>
<dbReference type="PANTHER" id="PTHR42852:SF17">
    <property type="entry name" value="THIOREDOXIN-LIKE PROTEIN HI_1115"/>
    <property type="match status" value="1"/>
</dbReference>
<keyword evidence="2" id="KW-0812">Transmembrane</keyword>
<dbReference type="Gene3D" id="3.40.30.10">
    <property type="entry name" value="Glutaredoxin"/>
    <property type="match status" value="1"/>
</dbReference>
<keyword evidence="5" id="KW-1185">Reference proteome</keyword>
<dbReference type="GO" id="GO:0015036">
    <property type="term" value="F:disulfide oxidoreductase activity"/>
    <property type="evidence" value="ECO:0007669"/>
    <property type="project" value="UniProtKB-ARBA"/>
</dbReference>
<dbReference type="PROSITE" id="PS00194">
    <property type="entry name" value="THIOREDOXIN_1"/>
    <property type="match status" value="1"/>
</dbReference>
<evidence type="ECO:0000313" key="4">
    <source>
        <dbReference type="EMBL" id="NDW15708.1"/>
    </source>
</evidence>
<evidence type="ECO:0000313" key="5">
    <source>
        <dbReference type="Proteomes" id="UP000471381"/>
    </source>
</evidence>
<dbReference type="EMBL" id="JAAAWO010000005">
    <property type="protein sequence ID" value="NDW15708.1"/>
    <property type="molecule type" value="Genomic_DNA"/>
</dbReference>
<keyword evidence="2" id="KW-0472">Membrane</keyword>
<dbReference type="SUPFAM" id="SSF52833">
    <property type="entry name" value="Thioredoxin-like"/>
    <property type="match status" value="1"/>
</dbReference>
<dbReference type="CDD" id="cd02966">
    <property type="entry name" value="TlpA_like_family"/>
    <property type="match status" value="1"/>
</dbReference>
<sequence>MANKFKPIQAAQAFNSKKDTKRNTKTGTKTKAFSVKALGFVVVTLLALGAGIFTYQSQRSDFETVSGQGYQWSELQGQWTVINYFAPWCAPCLREMPELNAFSKNLPEDTLIFAINYDRQTSTQITEMANKYTIEVPIIFASENTVLPMEKPPYLPATFIVGPEGKVVDTIMGEVSEQELRERIQQLKTAANKAA</sequence>
<name>A0A6N9TM13_9ALTE</name>
<dbReference type="PROSITE" id="PS51352">
    <property type="entry name" value="THIOREDOXIN_2"/>
    <property type="match status" value="1"/>
</dbReference>
<reference evidence="4 5" key="1">
    <citation type="submission" date="2020-01" db="EMBL/GenBank/DDBJ databases">
        <title>Genomes of bacteria type strains.</title>
        <authorList>
            <person name="Chen J."/>
            <person name="Zhu S."/>
            <person name="Yang J."/>
        </authorList>
    </citation>
    <scope>NUCLEOTIDE SEQUENCE [LARGE SCALE GENOMIC DNA]</scope>
    <source>
        <strain evidence="4 5">LMG 24078</strain>
    </source>
</reference>
<dbReference type="AlphaFoldDB" id="A0A6N9TM13"/>
<dbReference type="InterPro" id="IPR000866">
    <property type="entry name" value="AhpC/TSA"/>
</dbReference>
<dbReference type="Pfam" id="PF00578">
    <property type="entry name" value="AhpC-TSA"/>
    <property type="match status" value="1"/>
</dbReference>
<evidence type="ECO:0000259" key="3">
    <source>
        <dbReference type="PROSITE" id="PS51352"/>
    </source>
</evidence>